<dbReference type="PANTHER" id="PTHR33608">
    <property type="entry name" value="BLL2464 PROTEIN"/>
    <property type="match status" value="1"/>
</dbReference>
<organism evidence="2 3">
    <name type="scientific">Paenibacillus lacisoli</name>
    <dbReference type="NCBI Taxonomy" id="3064525"/>
    <lineage>
        <taxon>Bacteria</taxon>
        <taxon>Bacillati</taxon>
        <taxon>Bacillota</taxon>
        <taxon>Bacilli</taxon>
        <taxon>Bacillales</taxon>
        <taxon>Paenibacillaceae</taxon>
        <taxon>Paenibacillus</taxon>
    </lineage>
</organism>
<sequence>MNASQLLLPVSLLPRLERMSLTARTRPAGSMQGKRRSGALGTSLEFADYRPYTPGDDLRRFDWRVYSRTGKPFVREYYDEQELQVSIYLDCSASMSAGTSEEASPHYELLNKWRFARQLAGCIGYIALAAYERVDLYGCKEGGAIRLPALRGKGAARRLFQVLNDMAAGGGSGLEASLMTPGLLPRRRGMSWLISDGWMEEGEAEMERVLQRLMAAGQEIVFVHVLSPGEVSPDYSGDLRLVDVEAGTGKEVAMTGKIIQAYQHELRTYQMTLASMYAARGMRYVFIQSDLPLEQAVLQAVSGSAGL</sequence>
<name>A0ABT9CDI4_9BACL</name>
<comment type="caution">
    <text evidence="2">The sequence shown here is derived from an EMBL/GenBank/DDBJ whole genome shotgun (WGS) entry which is preliminary data.</text>
</comment>
<keyword evidence="3" id="KW-1185">Reference proteome</keyword>
<dbReference type="InterPro" id="IPR002881">
    <property type="entry name" value="DUF58"/>
</dbReference>
<dbReference type="InterPro" id="IPR036465">
    <property type="entry name" value="vWFA_dom_sf"/>
</dbReference>
<reference evidence="2 3" key="1">
    <citation type="submission" date="2023-07" db="EMBL/GenBank/DDBJ databases">
        <title>Paenibacillus sp. JX-17 nov. isolated from soil.</title>
        <authorList>
            <person name="Wan Y."/>
            <person name="Liu B."/>
        </authorList>
    </citation>
    <scope>NUCLEOTIDE SEQUENCE [LARGE SCALE GENOMIC DNA]</scope>
    <source>
        <strain evidence="2 3">JX-17</strain>
    </source>
</reference>
<dbReference type="PANTHER" id="PTHR33608:SF7">
    <property type="entry name" value="DUF58 DOMAIN-CONTAINING PROTEIN"/>
    <property type="match status" value="1"/>
</dbReference>
<dbReference type="RefSeq" id="WP_305024508.1">
    <property type="nucleotide sequence ID" value="NZ_JAUQTB010000006.1"/>
</dbReference>
<dbReference type="Pfam" id="PF01882">
    <property type="entry name" value="DUF58"/>
    <property type="match status" value="1"/>
</dbReference>
<feature type="domain" description="DUF58" evidence="1">
    <location>
        <begin position="48"/>
        <end position="267"/>
    </location>
</feature>
<evidence type="ECO:0000313" key="2">
    <source>
        <dbReference type="EMBL" id="MDO7907311.1"/>
    </source>
</evidence>
<dbReference type="SUPFAM" id="SSF53300">
    <property type="entry name" value="vWA-like"/>
    <property type="match status" value="1"/>
</dbReference>
<evidence type="ECO:0000259" key="1">
    <source>
        <dbReference type="Pfam" id="PF01882"/>
    </source>
</evidence>
<accession>A0ABT9CDI4</accession>
<proteinExistence type="predicted"/>
<gene>
    <name evidence="2" type="ORF">Q5741_12930</name>
</gene>
<dbReference type="Proteomes" id="UP001240171">
    <property type="component" value="Unassembled WGS sequence"/>
</dbReference>
<protein>
    <submittedName>
        <fullName evidence="2">DUF58 domain-containing protein</fullName>
    </submittedName>
</protein>
<evidence type="ECO:0000313" key="3">
    <source>
        <dbReference type="Proteomes" id="UP001240171"/>
    </source>
</evidence>
<dbReference type="EMBL" id="JAUQTB010000006">
    <property type="protein sequence ID" value="MDO7907311.1"/>
    <property type="molecule type" value="Genomic_DNA"/>
</dbReference>